<evidence type="ECO:0000256" key="6">
    <source>
        <dbReference type="ARBA" id="ARBA00023316"/>
    </source>
</evidence>
<organism evidence="12 13">
    <name type="scientific">Williamsia marianensis</name>
    <dbReference type="NCBI Taxonomy" id="85044"/>
    <lineage>
        <taxon>Bacteria</taxon>
        <taxon>Bacillati</taxon>
        <taxon>Actinomycetota</taxon>
        <taxon>Actinomycetes</taxon>
        <taxon>Mycobacteriales</taxon>
        <taxon>Nocardiaceae</taxon>
        <taxon>Williamsia</taxon>
    </lineage>
</organism>
<dbReference type="Gene3D" id="3.90.190.20">
    <property type="entry name" value="Mur ligase, C-terminal domain"/>
    <property type="match status" value="1"/>
</dbReference>
<dbReference type="InterPro" id="IPR036565">
    <property type="entry name" value="Mur-like_cat_sf"/>
</dbReference>
<accession>A0A495K4P2</accession>
<evidence type="ECO:0000256" key="5">
    <source>
        <dbReference type="ARBA" id="ARBA00023306"/>
    </source>
</evidence>
<dbReference type="SUPFAM" id="SSF53623">
    <property type="entry name" value="MurD-like peptide ligases, catalytic domain"/>
    <property type="match status" value="1"/>
</dbReference>
<comment type="caution">
    <text evidence="7">Lacks conserved residue(s) required for the propagation of feature annotation.</text>
</comment>
<dbReference type="Proteomes" id="UP000274762">
    <property type="component" value="Unassembled WGS sequence"/>
</dbReference>
<comment type="function">
    <text evidence="7">Catalyzes the addition of an amino acid to the nucleotide precursor UDP-N-acetylmuramoyl-L-alanyl-D-glutamate (UMAG) in the biosynthesis of bacterial cell-wall peptidoglycan.</text>
</comment>
<comment type="PTM">
    <text evidence="7">Carboxylation is probably crucial for Mg(2+) binding and, consequently, for the gamma-phosphate positioning of ATP.</text>
</comment>
<comment type="pathway">
    <text evidence="7 8">Cell wall biogenesis; peptidoglycan biosynthesis.</text>
</comment>
<dbReference type="GO" id="GO:0009252">
    <property type="term" value="P:peptidoglycan biosynthetic process"/>
    <property type="evidence" value="ECO:0007669"/>
    <property type="project" value="UniProtKB-UniRule"/>
</dbReference>
<keyword evidence="2 7" id="KW-0132">Cell division</keyword>
<feature type="binding site" evidence="7">
    <location>
        <begin position="130"/>
        <end position="136"/>
    </location>
    <ligand>
        <name>ATP</name>
        <dbReference type="ChEBI" id="CHEBI:30616"/>
    </ligand>
</feature>
<dbReference type="PANTHER" id="PTHR23135:SF4">
    <property type="entry name" value="UDP-N-ACETYLMURAMOYL-L-ALANYL-D-GLUTAMATE--2,6-DIAMINOPIMELATE LIGASE MURE HOMOLOG, CHLOROPLASTIC"/>
    <property type="match status" value="1"/>
</dbReference>
<dbReference type="EC" id="6.3.2.-" evidence="7"/>
<evidence type="ECO:0000256" key="3">
    <source>
        <dbReference type="ARBA" id="ARBA00022960"/>
    </source>
</evidence>
<dbReference type="InterPro" id="IPR004101">
    <property type="entry name" value="Mur_ligase_C"/>
</dbReference>
<keyword evidence="7" id="KW-0067">ATP-binding</keyword>
<dbReference type="GO" id="GO:0071555">
    <property type="term" value="P:cell wall organization"/>
    <property type="evidence" value="ECO:0007669"/>
    <property type="project" value="UniProtKB-KW"/>
</dbReference>
<protein>
    <recommendedName>
        <fullName evidence="7">UDP-N-acetylmuramyl-tripeptide synthetase</fullName>
        <ecNumber evidence="7">6.3.2.-</ecNumber>
    </recommendedName>
    <alternativeName>
        <fullName evidence="7">UDP-MurNAc-tripeptide synthetase</fullName>
    </alternativeName>
</protein>
<dbReference type="SUPFAM" id="SSF53244">
    <property type="entry name" value="MurD-like peptide ligases, peptide-binding domain"/>
    <property type="match status" value="1"/>
</dbReference>
<keyword evidence="7" id="KW-0460">Magnesium</keyword>
<evidence type="ECO:0000259" key="9">
    <source>
        <dbReference type="Pfam" id="PF01225"/>
    </source>
</evidence>
<dbReference type="PANTHER" id="PTHR23135">
    <property type="entry name" value="MUR LIGASE FAMILY MEMBER"/>
    <property type="match status" value="1"/>
</dbReference>
<dbReference type="Pfam" id="PF08245">
    <property type="entry name" value="Mur_ligase_M"/>
    <property type="match status" value="1"/>
</dbReference>
<proteinExistence type="inferred from homology"/>
<evidence type="ECO:0000256" key="4">
    <source>
        <dbReference type="ARBA" id="ARBA00022984"/>
    </source>
</evidence>
<dbReference type="SUPFAM" id="SSF63418">
    <property type="entry name" value="MurE/MurF N-terminal domain"/>
    <property type="match status" value="1"/>
</dbReference>
<dbReference type="GO" id="GO:0005737">
    <property type="term" value="C:cytoplasm"/>
    <property type="evidence" value="ECO:0007669"/>
    <property type="project" value="UniProtKB-SubCell"/>
</dbReference>
<evidence type="ECO:0000259" key="11">
    <source>
        <dbReference type="Pfam" id="PF08245"/>
    </source>
</evidence>
<comment type="cofactor">
    <cofactor evidence="7">
        <name>Mg(2+)</name>
        <dbReference type="ChEBI" id="CHEBI:18420"/>
    </cofactor>
</comment>
<gene>
    <name evidence="7" type="primary">murE</name>
    <name evidence="12" type="ORF">DFJ75_2269</name>
</gene>
<comment type="subcellular location">
    <subcellularLocation>
        <location evidence="7 8">Cytoplasm</location>
    </subcellularLocation>
</comment>
<evidence type="ECO:0000256" key="8">
    <source>
        <dbReference type="RuleBase" id="RU004135"/>
    </source>
</evidence>
<sequence length="515" mass="54467">MIEAREPEPGRNGRHTHNYMTIGDVAEFLHVPVNIDDDPLTPELLASGVCVDSRQVRPGDIYVALPGDRFHGMDFVGEAVRRGAVAVVSDVPTSILPALVVDRPRAVLGPLASAVYGNPSRDMDVYGVTGTNGKTSVAYLLDAALTGGHRTTGLITGVVVRGPQTNCPGLRTTPEAPSLQETLASFRDQGVDAVAFEASSHGLAYGRVDGTYLRAGVFTNLSPDHLDFHPNMDEYFRVKASLFRAERCRLGVINIDDAYGSRLAAQIAIEMVSVSTADPSADFFAAEVRAHARGTSFTLHSPYGRFAVNLQLLGSAQADNALAAIAAVAATGNDIVSAIRGVEALSGIPGRLEPVDAGQPFLAFVDYMHNAAGQRTVFPFLRSLTSRRVIAVIGATGDRDPGKRFPLGFTAGSMADIVVVTDESPHSEDPAELRSPVVAGARAARDAHVVEQPGRAAAIELAIGLAEKGDVVVVAGRGHSPILVAGERSQPFDDRAVVREAILRRHRSSTQLPAG</sequence>
<reference evidence="12 13" key="1">
    <citation type="submission" date="2018-10" db="EMBL/GenBank/DDBJ databases">
        <title>Sequencing the genomes of 1000 actinobacteria strains.</title>
        <authorList>
            <person name="Klenk H.-P."/>
        </authorList>
    </citation>
    <scope>NUCLEOTIDE SEQUENCE [LARGE SCALE GENOMIC DNA]</scope>
    <source>
        <strain evidence="12 13">DSM 44343</strain>
    </source>
</reference>
<dbReference type="Pfam" id="PF02875">
    <property type="entry name" value="Mur_ligase_C"/>
    <property type="match status" value="1"/>
</dbReference>
<feature type="domain" description="Mur ligase C-terminal" evidence="10">
    <location>
        <begin position="350"/>
        <end position="478"/>
    </location>
</feature>
<evidence type="ECO:0000256" key="7">
    <source>
        <dbReference type="HAMAP-Rule" id="MF_00208"/>
    </source>
</evidence>
<feature type="modified residue" description="N6-carboxylysine" evidence="7">
    <location>
        <position position="239"/>
    </location>
</feature>
<keyword evidence="7" id="KW-0963">Cytoplasm</keyword>
<dbReference type="GO" id="GO:0008360">
    <property type="term" value="P:regulation of cell shape"/>
    <property type="evidence" value="ECO:0007669"/>
    <property type="project" value="UniProtKB-KW"/>
</dbReference>
<dbReference type="GO" id="GO:0005524">
    <property type="term" value="F:ATP binding"/>
    <property type="evidence" value="ECO:0007669"/>
    <property type="project" value="UniProtKB-UniRule"/>
</dbReference>
<dbReference type="AlphaFoldDB" id="A0A495K4P2"/>
<feature type="domain" description="Mur ligase central" evidence="11">
    <location>
        <begin position="128"/>
        <end position="328"/>
    </location>
</feature>
<feature type="domain" description="Mur ligase N-terminal catalytic" evidence="9">
    <location>
        <begin position="48"/>
        <end position="95"/>
    </location>
</feature>
<dbReference type="NCBIfam" id="NF001126">
    <property type="entry name" value="PRK00139.1-4"/>
    <property type="match status" value="1"/>
</dbReference>
<name>A0A495K4P2_WILMA</name>
<comment type="caution">
    <text evidence="12">The sequence shown here is derived from an EMBL/GenBank/DDBJ whole genome shotgun (WGS) entry which is preliminary data.</text>
</comment>
<dbReference type="Pfam" id="PF01225">
    <property type="entry name" value="Mur_ligase"/>
    <property type="match status" value="1"/>
</dbReference>
<dbReference type="InterPro" id="IPR036615">
    <property type="entry name" value="Mur_ligase_C_dom_sf"/>
</dbReference>
<keyword evidence="3 7" id="KW-0133">Cell shape</keyword>
<keyword evidence="7 12" id="KW-0436">Ligase</keyword>
<dbReference type="EMBL" id="RBKV01000001">
    <property type="protein sequence ID" value="RKR95449.1"/>
    <property type="molecule type" value="Genomic_DNA"/>
</dbReference>
<feature type="binding site" evidence="7">
    <location>
        <begin position="172"/>
        <end position="173"/>
    </location>
    <ligand>
        <name>UDP-N-acetyl-alpha-D-muramoyl-L-alanyl-D-glutamate</name>
        <dbReference type="ChEBI" id="CHEBI:83900"/>
    </ligand>
</feature>
<dbReference type="Gene3D" id="3.40.1390.10">
    <property type="entry name" value="MurE/MurF, N-terminal domain"/>
    <property type="match status" value="1"/>
</dbReference>
<evidence type="ECO:0000313" key="12">
    <source>
        <dbReference type="EMBL" id="RKR95449.1"/>
    </source>
</evidence>
<dbReference type="InterPro" id="IPR035911">
    <property type="entry name" value="MurE/MurF_N"/>
</dbReference>
<evidence type="ECO:0000259" key="10">
    <source>
        <dbReference type="Pfam" id="PF02875"/>
    </source>
</evidence>
<feature type="binding site" evidence="7">
    <location>
        <position position="53"/>
    </location>
    <ligand>
        <name>UDP-N-acetyl-alpha-D-muramoyl-L-alanyl-D-glutamate</name>
        <dbReference type="ChEBI" id="CHEBI:83900"/>
    </ligand>
</feature>
<dbReference type="GO" id="GO:0000287">
    <property type="term" value="F:magnesium ion binding"/>
    <property type="evidence" value="ECO:0007669"/>
    <property type="project" value="UniProtKB-UniRule"/>
</dbReference>
<dbReference type="HAMAP" id="MF_00208">
    <property type="entry name" value="MurE"/>
    <property type="match status" value="1"/>
</dbReference>
<dbReference type="InterPro" id="IPR005761">
    <property type="entry name" value="UDP-N-AcMur-Glu-dNH2Pim_ligase"/>
</dbReference>
<evidence type="ECO:0000256" key="1">
    <source>
        <dbReference type="ARBA" id="ARBA00005898"/>
    </source>
</evidence>
<feature type="binding site" evidence="7">
    <location>
        <position position="207"/>
    </location>
    <ligand>
        <name>UDP-N-acetyl-alpha-D-muramoyl-L-alanyl-D-glutamate</name>
        <dbReference type="ChEBI" id="CHEBI:83900"/>
    </ligand>
</feature>
<keyword evidence="4 7" id="KW-0573">Peptidoglycan synthesis</keyword>
<dbReference type="GO" id="GO:0051301">
    <property type="term" value="P:cell division"/>
    <property type="evidence" value="ECO:0007669"/>
    <property type="project" value="UniProtKB-KW"/>
</dbReference>
<dbReference type="GO" id="GO:0016881">
    <property type="term" value="F:acid-amino acid ligase activity"/>
    <property type="evidence" value="ECO:0007669"/>
    <property type="project" value="UniProtKB-UniRule"/>
</dbReference>
<dbReference type="NCBIfam" id="TIGR01085">
    <property type="entry name" value="murE"/>
    <property type="match status" value="1"/>
</dbReference>
<evidence type="ECO:0000256" key="2">
    <source>
        <dbReference type="ARBA" id="ARBA00022618"/>
    </source>
</evidence>
<feature type="binding site" evidence="7">
    <location>
        <position position="199"/>
    </location>
    <ligand>
        <name>UDP-N-acetyl-alpha-D-muramoyl-L-alanyl-D-glutamate</name>
        <dbReference type="ChEBI" id="CHEBI:83900"/>
    </ligand>
</feature>
<keyword evidence="6 7" id="KW-0961">Cell wall biogenesis/degradation</keyword>
<keyword evidence="5 7" id="KW-0131">Cell cycle</keyword>
<dbReference type="InterPro" id="IPR000713">
    <property type="entry name" value="Mur_ligase_N"/>
</dbReference>
<comment type="similarity">
    <text evidence="1 7">Belongs to the MurCDEF family. MurE subfamily.</text>
</comment>
<dbReference type="UniPathway" id="UPA00219"/>
<dbReference type="Gene3D" id="3.40.1190.10">
    <property type="entry name" value="Mur-like, catalytic domain"/>
    <property type="match status" value="1"/>
</dbReference>
<dbReference type="InterPro" id="IPR013221">
    <property type="entry name" value="Mur_ligase_cen"/>
</dbReference>
<keyword evidence="7" id="KW-0547">Nucleotide-binding</keyword>
<evidence type="ECO:0000313" key="13">
    <source>
        <dbReference type="Proteomes" id="UP000274762"/>
    </source>
</evidence>